<proteinExistence type="predicted"/>
<accession>A0A1I7XH34</accession>
<dbReference type="WBParaSite" id="Hba_16996">
    <property type="protein sequence ID" value="Hba_16996"/>
    <property type="gene ID" value="Hba_16996"/>
</dbReference>
<feature type="domain" description="Transcription factor AP-2 C-terminal" evidence="1">
    <location>
        <begin position="1"/>
        <end position="54"/>
    </location>
</feature>
<dbReference type="Pfam" id="PF03299">
    <property type="entry name" value="TF_AP-2"/>
    <property type="match status" value="1"/>
</dbReference>
<evidence type="ECO:0000259" key="1">
    <source>
        <dbReference type="Pfam" id="PF03299"/>
    </source>
</evidence>
<evidence type="ECO:0000313" key="3">
    <source>
        <dbReference type="WBParaSite" id="Hba_16996"/>
    </source>
</evidence>
<evidence type="ECO:0000313" key="2">
    <source>
        <dbReference type="Proteomes" id="UP000095283"/>
    </source>
</evidence>
<sequence>MLEEQQTPFQMRLQNNIICDPNVETAMNHFSLITHGFGMINQSTWSRAFENFAKHSLSLYLQHHPHSQIINA</sequence>
<organism evidence="2 3">
    <name type="scientific">Heterorhabditis bacteriophora</name>
    <name type="common">Entomopathogenic nematode worm</name>
    <dbReference type="NCBI Taxonomy" id="37862"/>
    <lineage>
        <taxon>Eukaryota</taxon>
        <taxon>Metazoa</taxon>
        <taxon>Ecdysozoa</taxon>
        <taxon>Nematoda</taxon>
        <taxon>Chromadorea</taxon>
        <taxon>Rhabditida</taxon>
        <taxon>Rhabditina</taxon>
        <taxon>Rhabditomorpha</taxon>
        <taxon>Strongyloidea</taxon>
        <taxon>Heterorhabditidae</taxon>
        <taxon>Heterorhabditis</taxon>
    </lineage>
</organism>
<keyword evidence="2" id="KW-1185">Reference proteome</keyword>
<protein>
    <submittedName>
        <fullName evidence="3">TF_AP-2 domain-containing protein</fullName>
    </submittedName>
</protein>
<reference evidence="3" key="1">
    <citation type="submission" date="2016-11" db="UniProtKB">
        <authorList>
            <consortium name="WormBaseParasite"/>
        </authorList>
    </citation>
    <scope>IDENTIFICATION</scope>
</reference>
<dbReference type="InterPro" id="IPR013854">
    <property type="entry name" value="TF_AP2_C"/>
</dbReference>
<dbReference type="AlphaFoldDB" id="A0A1I7XH34"/>
<dbReference type="Proteomes" id="UP000095283">
    <property type="component" value="Unplaced"/>
</dbReference>
<name>A0A1I7XH34_HETBA</name>